<dbReference type="GO" id="GO:0006310">
    <property type="term" value="P:DNA recombination"/>
    <property type="evidence" value="ECO:0007669"/>
    <property type="project" value="UniProtKB-KW"/>
</dbReference>
<dbReference type="InterPro" id="IPR009187">
    <property type="entry name" value="Prok_Ku"/>
</dbReference>
<evidence type="ECO:0000256" key="3">
    <source>
        <dbReference type="SAM" id="MobiDB-lite"/>
    </source>
</evidence>
<dbReference type="EMBL" id="PYGD01000005">
    <property type="protein sequence ID" value="PSK91673.1"/>
    <property type="molecule type" value="Genomic_DNA"/>
</dbReference>
<proteinExistence type="inferred from homology"/>
<dbReference type="PIRSF" id="PIRSF006493">
    <property type="entry name" value="Prok_Ku"/>
    <property type="match status" value="1"/>
</dbReference>
<dbReference type="Pfam" id="PF02735">
    <property type="entry name" value="Ku"/>
    <property type="match status" value="1"/>
</dbReference>
<dbReference type="AlphaFoldDB" id="A0A2P8D380"/>
<dbReference type="OrthoDB" id="9795084at2"/>
<dbReference type="InterPro" id="IPR006164">
    <property type="entry name" value="DNA_bd_Ku70/Ku80"/>
</dbReference>
<feature type="region of interest" description="Disordered" evidence="3">
    <location>
        <begin position="251"/>
        <end position="272"/>
    </location>
</feature>
<dbReference type="CDD" id="cd00789">
    <property type="entry name" value="KU_like"/>
    <property type="match status" value="1"/>
</dbReference>
<sequence>MRSIWTGSVAFGLVNIPIKLYSAVQDRALDFDMLDKKDMANIHFKRVNANTGKEVAWGNIVKGYNLDGKYVVLTDKDFESAAPEKTKTIDLHLFVDVTEVDVILYDSAYYLAPAKGGERAFGLLEEALNKTGMAGVGTFVLRNKEKPVLVRSAHGLLILHTLRFLNEIRDPSDFTVKTPAPKKNELTMAKSLVTSMQSTFNIADFKDGYTAKLMKVIRAKASGKKLPAPKVSVPKFADDLIEQLQQSLTRPAKATKTVKKSAKKAAPKKRTK</sequence>
<gene>
    <name evidence="2" type="primary">ku</name>
    <name evidence="5" type="ORF">B0I18_105258</name>
</gene>
<feature type="domain" description="Ku" evidence="4">
    <location>
        <begin position="52"/>
        <end position="180"/>
    </location>
</feature>
<dbReference type="HAMAP" id="MF_01875">
    <property type="entry name" value="Prokaryotic_Ku"/>
    <property type="match status" value="1"/>
</dbReference>
<name>A0A2P8D380_9BACT</name>
<keyword evidence="2" id="KW-0234">DNA repair</keyword>
<dbReference type="PANTHER" id="PTHR41251:SF1">
    <property type="entry name" value="NON-HOMOLOGOUS END JOINING PROTEIN KU"/>
    <property type="match status" value="1"/>
</dbReference>
<feature type="compositionally biased region" description="Basic residues" evidence="3">
    <location>
        <begin position="256"/>
        <end position="272"/>
    </location>
</feature>
<dbReference type="Proteomes" id="UP000240572">
    <property type="component" value="Unassembled WGS sequence"/>
</dbReference>
<evidence type="ECO:0000259" key="4">
    <source>
        <dbReference type="SMART" id="SM00559"/>
    </source>
</evidence>
<keyword evidence="2" id="KW-0227">DNA damage</keyword>
<comment type="similarity">
    <text evidence="2">Belongs to the prokaryotic Ku family.</text>
</comment>
<accession>A0A2P8D380</accession>
<comment type="function">
    <text evidence="2">With LigD forms a non-homologous end joining (NHEJ) DNA repair enzyme, which repairs dsDNA breaks with reduced fidelity. Binds linear dsDNA with 5'- and 3'- overhangs but not closed circular dsDNA nor ssDNA. Recruits and stimulates the ligase activity of LigD.</text>
</comment>
<keyword evidence="6" id="KW-1185">Reference proteome</keyword>
<comment type="subunit">
    <text evidence="2">Homodimer. Interacts with LigD.</text>
</comment>
<evidence type="ECO:0000313" key="5">
    <source>
        <dbReference type="EMBL" id="PSK91673.1"/>
    </source>
</evidence>
<evidence type="ECO:0000313" key="6">
    <source>
        <dbReference type="Proteomes" id="UP000240572"/>
    </source>
</evidence>
<protein>
    <recommendedName>
        <fullName evidence="2">Non-homologous end joining protein Ku</fullName>
    </recommendedName>
</protein>
<keyword evidence="1 2" id="KW-0238">DNA-binding</keyword>
<dbReference type="Gene3D" id="2.40.290.10">
    <property type="match status" value="1"/>
</dbReference>
<dbReference type="SMART" id="SM00559">
    <property type="entry name" value="Ku78"/>
    <property type="match status" value="1"/>
</dbReference>
<reference evidence="5 6" key="1">
    <citation type="submission" date="2018-03" db="EMBL/GenBank/DDBJ databases">
        <title>Genomic Encyclopedia of Type Strains, Phase III (KMG-III): the genomes of soil and plant-associated and newly described type strains.</title>
        <authorList>
            <person name="Whitman W."/>
        </authorList>
    </citation>
    <scope>NUCLEOTIDE SEQUENCE [LARGE SCALE GENOMIC DNA]</scope>
    <source>
        <strain evidence="5 6">CGMCC 1.12700</strain>
    </source>
</reference>
<dbReference type="GO" id="GO:0006303">
    <property type="term" value="P:double-strand break repair via nonhomologous end joining"/>
    <property type="evidence" value="ECO:0007669"/>
    <property type="project" value="UniProtKB-UniRule"/>
</dbReference>
<comment type="caution">
    <text evidence="5">The sequence shown here is derived from an EMBL/GenBank/DDBJ whole genome shotgun (WGS) entry which is preliminary data.</text>
</comment>
<dbReference type="InterPro" id="IPR016194">
    <property type="entry name" value="SPOC-like_C_dom_sf"/>
</dbReference>
<evidence type="ECO:0000256" key="2">
    <source>
        <dbReference type="HAMAP-Rule" id="MF_01875"/>
    </source>
</evidence>
<dbReference type="RefSeq" id="WP_106523564.1">
    <property type="nucleotide sequence ID" value="NZ_PYGD01000005.1"/>
</dbReference>
<dbReference type="PANTHER" id="PTHR41251">
    <property type="entry name" value="NON-HOMOLOGOUS END JOINING PROTEIN KU"/>
    <property type="match status" value="1"/>
</dbReference>
<keyword evidence="2" id="KW-0233">DNA recombination</keyword>
<dbReference type="SUPFAM" id="SSF100939">
    <property type="entry name" value="SPOC domain-like"/>
    <property type="match status" value="1"/>
</dbReference>
<dbReference type="NCBIfam" id="TIGR02772">
    <property type="entry name" value="Ku_bact"/>
    <property type="match status" value="1"/>
</dbReference>
<evidence type="ECO:0000256" key="1">
    <source>
        <dbReference type="ARBA" id="ARBA00023125"/>
    </source>
</evidence>
<dbReference type="GO" id="GO:0003690">
    <property type="term" value="F:double-stranded DNA binding"/>
    <property type="evidence" value="ECO:0007669"/>
    <property type="project" value="UniProtKB-UniRule"/>
</dbReference>
<organism evidence="5 6">
    <name type="scientific">Taibaiella chishuiensis</name>
    <dbReference type="NCBI Taxonomy" id="1434707"/>
    <lineage>
        <taxon>Bacteria</taxon>
        <taxon>Pseudomonadati</taxon>
        <taxon>Bacteroidota</taxon>
        <taxon>Chitinophagia</taxon>
        <taxon>Chitinophagales</taxon>
        <taxon>Chitinophagaceae</taxon>
        <taxon>Taibaiella</taxon>
    </lineage>
</organism>